<dbReference type="AlphaFoldDB" id="A0A1B2EZP0"/>
<protein>
    <submittedName>
        <fullName evidence="1">Uncharacterized protein</fullName>
    </submittedName>
</protein>
<proteinExistence type="predicted"/>
<geneLocation type="plasmid" evidence="1">
    <name>unnamed5</name>
</geneLocation>
<accession>A0A1B2EZP0</accession>
<dbReference type="EMBL" id="CP016621">
    <property type="protein sequence ID" value="ANY85414.1"/>
    <property type="molecule type" value="Genomic_DNA"/>
</dbReference>
<name>A0A1B2EZP0_9HYPH</name>
<sequence length="172" mass="19791">MEPGSEYEDNEAEPVILDGVRYRSRNEAKWAVFFQLIDWDAAYEKDRTGKWWVDFTIRTHDGRKVFAEVKPFITELGWPTQSIHFVTEELRLKMLDAVNRGLCDEVVLLSNGAQNYGRHDRGYIGLRPRTEPGTEDGFPAKWERVGLRAAPDGTYLYDFKPGPLPVTPEEKA</sequence>
<keyword evidence="1" id="KW-0614">Plasmid</keyword>
<gene>
    <name evidence="1" type="ORF">BB934_45175</name>
</gene>
<reference evidence="1" key="1">
    <citation type="submission" date="2016-07" db="EMBL/GenBank/DDBJ databases">
        <title>Microvirga ossetica sp. nov. a new species of rhizobia isolated from root nodules of the legume species Vicia alpestris Steven originated from North Ossetia region in the Caucasus.</title>
        <authorList>
            <person name="Safronova V.I."/>
            <person name="Kuznetsova I.G."/>
            <person name="Sazanova A.L."/>
            <person name="Belimov A."/>
            <person name="Andronov E."/>
            <person name="Osledkin Y.S."/>
            <person name="Onishchuk O.P."/>
            <person name="Kurchak O.N."/>
            <person name="Shaposhnikov A.I."/>
            <person name="Willems A."/>
            <person name="Tikhonovich I.A."/>
        </authorList>
    </citation>
    <scope>NUCLEOTIDE SEQUENCE [LARGE SCALE GENOMIC DNA]</scope>
    <source>
        <strain evidence="1">V5/3M</strain>
        <plasmid evidence="1">unnamed5</plasmid>
    </source>
</reference>
<organism evidence="1">
    <name type="scientific">Microvirga ossetica</name>
    <dbReference type="NCBI Taxonomy" id="1882682"/>
    <lineage>
        <taxon>Bacteria</taxon>
        <taxon>Pseudomonadati</taxon>
        <taxon>Pseudomonadota</taxon>
        <taxon>Alphaproteobacteria</taxon>
        <taxon>Hyphomicrobiales</taxon>
        <taxon>Methylobacteriaceae</taxon>
        <taxon>Microvirga</taxon>
    </lineage>
</organism>
<evidence type="ECO:0000313" key="1">
    <source>
        <dbReference type="EMBL" id="ANY85414.1"/>
    </source>
</evidence>
<dbReference type="KEGG" id="moc:BB934_45175"/>